<dbReference type="SUPFAM" id="SSF56801">
    <property type="entry name" value="Acetyl-CoA synthetase-like"/>
    <property type="match status" value="1"/>
</dbReference>
<protein>
    <submittedName>
        <fullName evidence="5">Long-chain-fatty-acid--CoA ligase</fullName>
    </submittedName>
</protein>
<name>A0A8J6N1N4_9DELT</name>
<dbReference type="GO" id="GO:0016877">
    <property type="term" value="F:ligase activity, forming carbon-sulfur bonds"/>
    <property type="evidence" value="ECO:0007669"/>
    <property type="project" value="UniProtKB-ARBA"/>
</dbReference>
<dbReference type="Pfam" id="PF00501">
    <property type="entry name" value="AMP-binding"/>
    <property type="match status" value="1"/>
</dbReference>
<evidence type="ECO:0000313" key="6">
    <source>
        <dbReference type="Proteomes" id="UP000650524"/>
    </source>
</evidence>
<dbReference type="InterPro" id="IPR025110">
    <property type="entry name" value="AMP-bd_C"/>
</dbReference>
<dbReference type="NCBIfam" id="NF004837">
    <property type="entry name" value="PRK06187.1"/>
    <property type="match status" value="1"/>
</dbReference>
<dbReference type="InterPro" id="IPR020845">
    <property type="entry name" value="AMP-binding_CS"/>
</dbReference>
<dbReference type="PROSITE" id="PS00455">
    <property type="entry name" value="AMP_BINDING"/>
    <property type="match status" value="1"/>
</dbReference>
<evidence type="ECO:0000313" key="5">
    <source>
        <dbReference type="EMBL" id="MBC8178440.1"/>
    </source>
</evidence>
<dbReference type="InterPro" id="IPR042099">
    <property type="entry name" value="ANL_N_sf"/>
</dbReference>
<dbReference type="PANTHER" id="PTHR43767:SF7">
    <property type="entry name" value="MEDIUM_LONG-CHAIN-FATTY-ACID--COA LIGASE FADD8"/>
    <property type="match status" value="1"/>
</dbReference>
<accession>A0A8J6N1N4</accession>
<dbReference type="AlphaFoldDB" id="A0A8J6N1N4"/>
<dbReference type="EMBL" id="JACNJD010000280">
    <property type="protein sequence ID" value="MBC8178440.1"/>
    <property type="molecule type" value="Genomic_DNA"/>
</dbReference>
<evidence type="ECO:0000256" key="1">
    <source>
        <dbReference type="ARBA" id="ARBA00006432"/>
    </source>
</evidence>
<comment type="caution">
    <text evidence="5">The sequence shown here is derived from an EMBL/GenBank/DDBJ whole genome shotgun (WGS) entry which is preliminary data.</text>
</comment>
<sequence length="524" mass="59220">MISMTIADYYDRCVDFFGERIALTFNDQAYTYNEMGEKANCFLNALQHLGVKKGNKIAFLMANCPEYVFCEYAVAKNGCIRVPLAVLLSSTDHIYMMNQAECTTLIYHERMAGRVKEMIPQLETVKTFICVTEDPSTLMEGHLDLNSLIKGHTPEAEAVEIDPEDLVGIYYTGGTTGKPKGVMLSHRAWVYTILIEMLEMGFGWEEVFLYPTPLTHAGGCLMLPVLLRGGRCVIIDHFDPKLFLETVEREKVTMSFLVPTMIYVLLDYPDLKKYDLGSLGNVIYGASAIAPERLKQAINTFGPIFTQLFGQTEAPMMISVLSREEHIIDDPEREMRIFSSAGRPTFHAEIRLLDEKGREVERGESGEVVVRCANIMHGYFKNPEATAETIKDGWLHTGDIAKQDEEGFLYIVDRKKDMIVSGGFNIFPREIEDVLFEHPAVKRAAAIGVPHEKWGEEVKAIVVLHEGQSATEEELILFVKERKGSLMAPKTVEFWEEIPLTNLGKVDKKAMRAKFWEGKERLVS</sequence>
<reference evidence="5 6" key="1">
    <citation type="submission" date="2020-08" db="EMBL/GenBank/DDBJ databases">
        <title>Bridging the membrane lipid divide: bacteria of the FCB group superphylum have the potential to synthesize archaeal ether lipids.</title>
        <authorList>
            <person name="Villanueva L."/>
            <person name="Von Meijenfeldt F.A.B."/>
            <person name="Westbye A.B."/>
            <person name="Yadav S."/>
            <person name="Hopmans E.C."/>
            <person name="Dutilh B.E."/>
            <person name="Sinninghe Damste J.S."/>
        </authorList>
    </citation>
    <scope>NUCLEOTIDE SEQUENCE [LARGE SCALE GENOMIC DNA]</scope>
    <source>
        <strain evidence="5">NIOZ-UU27</strain>
    </source>
</reference>
<dbReference type="InterPro" id="IPR045851">
    <property type="entry name" value="AMP-bd_C_sf"/>
</dbReference>
<evidence type="ECO:0000256" key="2">
    <source>
        <dbReference type="ARBA" id="ARBA00022598"/>
    </source>
</evidence>
<dbReference type="Gene3D" id="3.30.300.30">
    <property type="match status" value="1"/>
</dbReference>
<dbReference type="Proteomes" id="UP000650524">
    <property type="component" value="Unassembled WGS sequence"/>
</dbReference>
<dbReference type="Pfam" id="PF13193">
    <property type="entry name" value="AMP-binding_C"/>
    <property type="match status" value="1"/>
</dbReference>
<evidence type="ECO:0000259" key="4">
    <source>
        <dbReference type="Pfam" id="PF13193"/>
    </source>
</evidence>
<dbReference type="FunFam" id="3.30.300.30:FF:000008">
    <property type="entry name" value="2,3-dihydroxybenzoate-AMP ligase"/>
    <property type="match status" value="1"/>
</dbReference>
<dbReference type="InterPro" id="IPR000873">
    <property type="entry name" value="AMP-dep_synth/lig_dom"/>
</dbReference>
<comment type="similarity">
    <text evidence="1">Belongs to the ATP-dependent AMP-binding enzyme family.</text>
</comment>
<gene>
    <name evidence="5" type="ORF">H8E19_13625</name>
</gene>
<dbReference type="Gene3D" id="3.40.50.12780">
    <property type="entry name" value="N-terminal domain of ligase-like"/>
    <property type="match status" value="1"/>
</dbReference>
<proteinExistence type="inferred from homology"/>
<dbReference type="InterPro" id="IPR050237">
    <property type="entry name" value="ATP-dep_AMP-bd_enzyme"/>
</dbReference>
<keyword evidence="2 5" id="KW-0436">Ligase</keyword>
<evidence type="ECO:0000259" key="3">
    <source>
        <dbReference type="Pfam" id="PF00501"/>
    </source>
</evidence>
<organism evidence="5 6">
    <name type="scientific">Candidatus Desulfacyla euxinica</name>
    <dbReference type="NCBI Taxonomy" id="2841693"/>
    <lineage>
        <taxon>Bacteria</taxon>
        <taxon>Deltaproteobacteria</taxon>
        <taxon>Candidatus Desulfacyla</taxon>
    </lineage>
</organism>
<feature type="domain" description="AMP-binding enzyme C-terminal" evidence="4">
    <location>
        <begin position="430"/>
        <end position="505"/>
    </location>
</feature>
<feature type="domain" description="AMP-dependent synthetase/ligase" evidence="3">
    <location>
        <begin position="16"/>
        <end position="380"/>
    </location>
</feature>
<dbReference type="PANTHER" id="PTHR43767">
    <property type="entry name" value="LONG-CHAIN-FATTY-ACID--COA LIGASE"/>
    <property type="match status" value="1"/>
</dbReference>